<keyword evidence="3 5" id="KW-1133">Transmembrane helix</keyword>
<evidence type="ECO:0000256" key="5">
    <source>
        <dbReference type="SAM" id="Phobius"/>
    </source>
</evidence>
<evidence type="ECO:0000313" key="7">
    <source>
        <dbReference type="EMBL" id="MBB4675963.1"/>
    </source>
</evidence>
<proteinExistence type="predicted"/>
<reference evidence="7 8" key="1">
    <citation type="submission" date="2020-08" db="EMBL/GenBank/DDBJ databases">
        <title>Sequencing the genomes of 1000 actinobacteria strains.</title>
        <authorList>
            <person name="Klenk H.-P."/>
        </authorList>
    </citation>
    <scope>NUCLEOTIDE SEQUENCE [LARGE SCALE GENOMIC DNA]</scope>
    <source>
        <strain evidence="7 8">DSM 44230</strain>
    </source>
</reference>
<dbReference type="GO" id="GO:0016020">
    <property type="term" value="C:membrane"/>
    <property type="evidence" value="ECO:0007669"/>
    <property type="project" value="UniProtKB-SubCell"/>
</dbReference>
<feature type="transmembrane region" description="Helical" evidence="5">
    <location>
        <begin position="88"/>
        <end position="105"/>
    </location>
</feature>
<feature type="transmembrane region" description="Helical" evidence="5">
    <location>
        <begin position="444"/>
        <end position="466"/>
    </location>
</feature>
<evidence type="ECO:0000256" key="1">
    <source>
        <dbReference type="ARBA" id="ARBA00004141"/>
    </source>
</evidence>
<dbReference type="Proteomes" id="UP000533598">
    <property type="component" value="Unassembled WGS sequence"/>
</dbReference>
<feature type="transmembrane region" description="Helical" evidence="5">
    <location>
        <begin position="376"/>
        <end position="409"/>
    </location>
</feature>
<protein>
    <recommendedName>
        <fullName evidence="6">Integral membrane bound transporter domain-containing protein</fullName>
    </recommendedName>
</protein>
<name>A0A7W7C9U5_9PSEU</name>
<feature type="transmembrane region" description="Helical" evidence="5">
    <location>
        <begin position="112"/>
        <end position="130"/>
    </location>
</feature>
<dbReference type="AlphaFoldDB" id="A0A7W7C9U5"/>
<comment type="caution">
    <text evidence="7">The sequence shown here is derived from an EMBL/GenBank/DDBJ whole genome shotgun (WGS) entry which is preliminary data.</text>
</comment>
<organism evidence="7 8">
    <name type="scientific">Crossiella cryophila</name>
    <dbReference type="NCBI Taxonomy" id="43355"/>
    <lineage>
        <taxon>Bacteria</taxon>
        <taxon>Bacillati</taxon>
        <taxon>Actinomycetota</taxon>
        <taxon>Actinomycetes</taxon>
        <taxon>Pseudonocardiales</taxon>
        <taxon>Pseudonocardiaceae</taxon>
        <taxon>Crossiella</taxon>
    </lineage>
</organism>
<evidence type="ECO:0000259" key="6">
    <source>
        <dbReference type="Pfam" id="PF13515"/>
    </source>
</evidence>
<gene>
    <name evidence="7" type="ORF">HNR67_002081</name>
</gene>
<keyword evidence="2 5" id="KW-0812">Transmembrane</keyword>
<dbReference type="Pfam" id="PF13515">
    <property type="entry name" value="FUSC_2"/>
    <property type="match status" value="1"/>
</dbReference>
<evidence type="ECO:0000313" key="8">
    <source>
        <dbReference type="Proteomes" id="UP000533598"/>
    </source>
</evidence>
<evidence type="ECO:0000256" key="2">
    <source>
        <dbReference type="ARBA" id="ARBA00022692"/>
    </source>
</evidence>
<feature type="transmembrane region" description="Helical" evidence="5">
    <location>
        <begin position="136"/>
        <end position="158"/>
    </location>
</feature>
<feature type="transmembrane region" description="Helical" evidence="5">
    <location>
        <begin position="12"/>
        <end position="33"/>
    </location>
</feature>
<keyword evidence="4 5" id="KW-0472">Membrane</keyword>
<dbReference type="RefSeq" id="WP_312986941.1">
    <property type="nucleotide sequence ID" value="NZ_BAAAUI010000021.1"/>
</dbReference>
<accession>A0A7W7C9U5</accession>
<evidence type="ECO:0000256" key="3">
    <source>
        <dbReference type="ARBA" id="ARBA00022989"/>
    </source>
</evidence>
<dbReference type="InterPro" id="IPR049453">
    <property type="entry name" value="Memb_transporter_dom"/>
</dbReference>
<comment type="subcellular location">
    <subcellularLocation>
        <location evidence="1">Membrane</location>
        <topology evidence="1">Multi-pass membrane protein</topology>
    </subcellularLocation>
</comment>
<evidence type="ECO:0000256" key="4">
    <source>
        <dbReference type="ARBA" id="ARBA00023136"/>
    </source>
</evidence>
<feature type="transmembrane region" description="Helical" evidence="5">
    <location>
        <begin position="415"/>
        <end position="432"/>
    </location>
</feature>
<dbReference type="EMBL" id="JACHMH010000001">
    <property type="protein sequence ID" value="MBB4675963.1"/>
    <property type="molecule type" value="Genomic_DNA"/>
</dbReference>
<sequence>MSTSAPRSGGPSALMLPVMMIVVIGGVAGLGFLAGLGPAAVLGALSAMFCLIAAFGGALWPDLKLLAVFAPAMVLVVAGPRLLAEVSVAAAIAVLTVIVFAVALLPTFGPRFITVGLGLGMGALFGYAFQTTGTASVWQVVFAPALGAAVVIVCRLLLGLRDPDKPTRTAVAGMLTATDVRGPDAAIRAWRGDRQRKWLGQVLDGGLRYRTKLFLLTDRVHQLDEALATELRALLDAAKAEAAALAAAVVDGSAPPAPERPATPAELPGETSAMVVTLWDGLDRVRTALTDRDRTPTESRLGAEYPGERLIEAISWQSAQFRHALRCALGVLLALLIAAQRPGDPLMPSFLMAVFMIMQPDWRASALKAWQRSAGTLLGALALVAVLWVLPQAALMPIGLVAMMIGFGFQQRYPIIFNGCMVLMLVGMNATTRHLDPGPVLVEYVLLILLAVGIGLLFGFAVVPGMRTPSPLERLRRATEGARAGLTAITERLGQSWAELDVRALIRDQRRSAARLHELLGGQLKGRDDTEVNRTALAQADDALRGLRSGTAGLLMHGGDPALTRDTLDWLVRALEETGQAAEPPEPRTEEQRLLIDSLAADVVGLRRATSMISPG</sequence>
<feature type="domain" description="Integral membrane bound transporter" evidence="6">
    <location>
        <begin position="351"/>
        <end position="458"/>
    </location>
</feature>
<keyword evidence="8" id="KW-1185">Reference proteome</keyword>
<feature type="transmembrane region" description="Helical" evidence="5">
    <location>
        <begin position="39"/>
        <end position="60"/>
    </location>
</feature>